<keyword evidence="3" id="KW-1185">Reference proteome</keyword>
<dbReference type="EMBL" id="CP042425">
    <property type="protein sequence ID" value="QEL16865.1"/>
    <property type="molecule type" value="Genomic_DNA"/>
</dbReference>
<gene>
    <name evidence="2" type="ORF">PX52LOC_03839</name>
</gene>
<sequence length="340" mass="37590">MSDTFWDLRFDSPVRPPDWRPRLAAALHQARLAFVATRKPDVPDALVRKLLTTQYAWGWDAPTVDEWSAITAAERWQRTAASDDRLILQARLLAREADEQIGPRLGLPAVVVGFVEKLFFNCRDRLDCPAFVRNSLLGAPLRPTAESVLKSVAYFNGPDALDEAILAFAESRFVKVPSTPATVADHQTAVDWARRRCWWAAAMLSPFDLNLEALALVNEIGSKSGNTFSRLRLSDAAWSLHPNPQPSNQMRPELATPPEAETGPELRVHAAKRQGRKGRPKFDLSSDFSRSYDRLIAGHDQRDLALAYGRNKLCKKTKSEPIGGRSPASSGATDGPSASP</sequence>
<evidence type="ECO:0000313" key="3">
    <source>
        <dbReference type="Proteomes" id="UP000324974"/>
    </source>
</evidence>
<organism evidence="2 3">
    <name type="scientific">Limnoglobus roseus</name>
    <dbReference type="NCBI Taxonomy" id="2598579"/>
    <lineage>
        <taxon>Bacteria</taxon>
        <taxon>Pseudomonadati</taxon>
        <taxon>Planctomycetota</taxon>
        <taxon>Planctomycetia</taxon>
        <taxon>Gemmatales</taxon>
        <taxon>Gemmataceae</taxon>
        <taxon>Limnoglobus</taxon>
    </lineage>
</organism>
<feature type="region of interest" description="Disordered" evidence="1">
    <location>
        <begin position="315"/>
        <end position="340"/>
    </location>
</feature>
<dbReference type="RefSeq" id="WP_149111537.1">
    <property type="nucleotide sequence ID" value="NZ_CP042425.1"/>
</dbReference>
<feature type="compositionally biased region" description="Polar residues" evidence="1">
    <location>
        <begin position="327"/>
        <end position="340"/>
    </location>
</feature>
<feature type="region of interest" description="Disordered" evidence="1">
    <location>
        <begin position="239"/>
        <end position="264"/>
    </location>
</feature>
<dbReference type="KEGG" id="lrs:PX52LOC_03839"/>
<reference evidence="3" key="1">
    <citation type="submission" date="2019-08" db="EMBL/GenBank/DDBJ databases">
        <title>Limnoglobus roseus gen. nov., sp. nov., a novel freshwater planctomycete with a giant genome from the family Gemmataceae.</title>
        <authorList>
            <person name="Kulichevskaya I.S."/>
            <person name="Naumoff D.G."/>
            <person name="Miroshnikov K."/>
            <person name="Ivanova A."/>
            <person name="Philippov D.A."/>
            <person name="Hakobyan A."/>
            <person name="Rijpstra I.C."/>
            <person name="Sinninghe Damste J.S."/>
            <person name="Liesack W."/>
            <person name="Dedysh S.N."/>
        </authorList>
    </citation>
    <scope>NUCLEOTIDE SEQUENCE [LARGE SCALE GENOMIC DNA]</scope>
    <source>
        <strain evidence="3">PX52</strain>
    </source>
</reference>
<proteinExistence type="predicted"/>
<evidence type="ECO:0000313" key="2">
    <source>
        <dbReference type="EMBL" id="QEL16865.1"/>
    </source>
</evidence>
<evidence type="ECO:0000256" key="1">
    <source>
        <dbReference type="SAM" id="MobiDB-lite"/>
    </source>
</evidence>
<name>A0A5C1AE62_9BACT</name>
<dbReference type="AlphaFoldDB" id="A0A5C1AE62"/>
<accession>A0A5C1AE62</accession>
<protein>
    <submittedName>
        <fullName evidence="2">Uncharacterized protein</fullName>
    </submittedName>
</protein>
<dbReference type="Proteomes" id="UP000324974">
    <property type="component" value="Chromosome"/>
</dbReference>